<proteinExistence type="predicted"/>
<feature type="transmembrane region" description="Helical" evidence="1">
    <location>
        <begin position="530"/>
        <end position="551"/>
    </location>
</feature>
<feature type="transmembrane region" description="Helical" evidence="1">
    <location>
        <begin position="9"/>
        <end position="29"/>
    </location>
</feature>
<dbReference type="AlphaFoldDB" id="A0A2N9L3G6"/>
<sequence>MPLKRVKEILVLAVAALALSLPIFIHGPMYSGHDTKEHLAFGTYFAEQFWQGDLYPRWLLNMNHGLGSASFFVYPPFPSYVYALLLPLAHFVHANAFCLGEYLCLFASGLGAFLWMTTIASRRISLIAATLYMLLPYHLAIDFYRRDALSECWALAWMPLVLYFTTQAVQKKRYAVAGLALAYALLIVSHLISVVILSALPLLLALTIAERGRKARALFIVMGGLALGTVVAAAYLVPAFANARYFPVSKLDIPIDNGPHGDLLDVGWDLFTRHSAKSGFVHAVSLVTVDTVAFIALCGFIALKKGPRSRRGRAWLWLAVCPIPIFLMLGTSQWLWKAFPALASAVQFPFRFGVVLCIAALPLAAFLLTDVMQLPARSRVGVLIVVGLFAMTWLGGYVDAVKQLTRDGNDAGSEWRVYDGWFAAWTPSGTDLASALESAALPPARFPAGQGTAQVLLWKPRHIEVLTECDVCGPLIVNQLYYPKWKAQLSPEGKLLPIEPVLPQGLLKVQVPPGRHQILLNLPRGLDEQIGAWMSAMGILVCIVLLIASFVGSKRTRLPGIPGSGRGATLPS</sequence>
<feature type="transmembrane region" description="Helical" evidence="1">
    <location>
        <begin position="152"/>
        <end position="169"/>
    </location>
</feature>
<evidence type="ECO:0000313" key="4">
    <source>
        <dbReference type="Proteomes" id="UP000239735"/>
    </source>
</evidence>
<feature type="domain" description="Membrane protein 6-pyruvoyl-tetrahydropterin synthase-related" evidence="2">
    <location>
        <begin position="74"/>
        <end position="240"/>
    </location>
</feature>
<keyword evidence="1" id="KW-0472">Membrane</keyword>
<evidence type="ECO:0000256" key="1">
    <source>
        <dbReference type="SAM" id="Phobius"/>
    </source>
</evidence>
<feature type="transmembrane region" description="Helical" evidence="1">
    <location>
        <begin position="380"/>
        <end position="398"/>
    </location>
</feature>
<reference evidence="4" key="1">
    <citation type="submission" date="2018-02" db="EMBL/GenBank/DDBJ databases">
        <authorList>
            <person name="Hausmann B."/>
        </authorList>
    </citation>
    <scope>NUCLEOTIDE SEQUENCE [LARGE SCALE GENOMIC DNA]</scope>
    <source>
        <strain evidence="4">Peat soil MAG SbA5</strain>
    </source>
</reference>
<accession>A0A2N9L3G6</accession>
<dbReference type="Pfam" id="PF10131">
    <property type="entry name" value="PTPS_related"/>
    <property type="match status" value="1"/>
</dbReference>
<gene>
    <name evidence="3" type="ORF">SBA5_110043</name>
</gene>
<feature type="transmembrane region" description="Helical" evidence="1">
    <location>
        <begin position="348"/>
        <end position="368"/>
    </location>
</feature>
<dbReference type="EMBL" id="OKRB01000013">
    <property type="protein sequence ID" value="SPE17683.1"/>
    <property type="molecule type" value="Genomic_DNA"/>
</dbReference>
<feature type="transmembrane region" description="Helical" evidence="1">
    <location>
        <begin position="71"/>
        <end position="92"/>
    </location>
</feature>
<organism evidence="3 4">
    <name type="scientific">Candidatus Sulfuritelmatomonas gaucii</name>
    <dbReference type="NCBI Taxonomy" id="2043161"/>
    <lineage>
        <taxon>Bacteria</taxon>
        <taxon>Pseudomonadati</taxon>
        <taxon>Acidobacteriota</taxon>
        <taxon>Terriglobia</taxon>
        <taxon>Terriglobales</taxon>
        <taxon>Acidobacteriaceae</taxon>
        <taxon>Candidatus Sulfuritelmatomonas</taxon>
    </lineage>
</organism>
<dbReference type="OrthoDB" id="106188at2"/>
<feature type="transmembrane region" description="Helical" evidence="1">
    <location>
        <begin position="123"/>
        <end position="140"/>
    </location>
</feature>
<dbReference type="Proteomes" id="UP000239735">
    <property type="component" value="Unassembled WGS sequence"/>
</dbReference>
<evidence type="ECO:0000313" key="3">
    <source>
        <dbReference type="EMBL" id="SPE17683.1"/>
    </source>
</evidence>
<feature type="transmembrane region" description="Helical" evidence="1">
    <location>
        <begin position="315"/>
        <end position="336"/>
    </location>
</feature>
<name>A0A2N9L3G6_9BACT</name>
<feature type="transmembrane region" description="Helical" evidence="1">
    <location>
        <begin position="280"/>
        <end position="303"/>
    </location>
</feature>
<dbReference type="InterPro" id="IPR018776">
    <property type="entry name" value="Membrane_prot_PTPS-rel_domain"/>
</dbReference>
<feature type="transmembrane region" description="Helical" evidence="1">
    <location>
        <begin position="181"/>
        <end position="206"/>
    </location>
</feature>
<feature type="transmembrane region" description="Helical" evidence="1">
    <location>
        <begin position="99"/>
        <end position="117"/>
    </location>
</feature>
<evidence type="ECO:0000259" key="2">
    <source>
        <dbReference type="Pfam" id="PF10131"/>
    </source>
</evidence>
<protein>
    <recommendedName>
        <fullName evidence="2">Membrane protein 6-pyruvoyl-tetrahydropterin synthase-related domain-containing protein</fullName>
    </recommendedName>
</protein>
<keyword evidence="1" id="KW-1133">Transmembrane helix</keyword>
<feature type="transmembrane region" description="Helical" evidence="1">
    <location>
        <begin position="218"/>
        <end position="241"/>
    </location>
</feature>
<keyword evidence="1" id="KW-0812">Transmembrane</keyword>